<name>A0A3A8QSU9_9BACT</name>
<comment type="caution">
    <text evidence="8">The sequence shown here is derived from an EMBL/GenBank/DDBJ whole genome shotgun (WGS) entry which is preliminary data.</text>
</comment>
<dbReference type="SUPFAM" id="SSF50494">
    <property type="entry name" value="Trypsin-like serine proteases"/>
    <property type="match status" value="1"/>
</dbReference>
<dbReference type="InterPro" id="IPR050966">
    <property type="entry name" value="Glutamyl_endopeptidase"/>
</dbReference>
<sequence length="557" mass="57555">MSVPARRAKLLGTLFCTLTAMACGPAPESGTPEQQPALNESSAPVVYGKDDRFDVYAHPDATLRDRARQATVMLTVPELIDMTNPNDVQVDPLTVGELEGLCTDQRFYDDPTPGLCSGTLIDDDLVLTAGHCVGPATPNDDFIECKDARFVFNFYKTAEGQLQTITSQDVFSCKSIVARKLSSTSAGDIDFAIIRLDRPATPRFTPAPVRPGNNPMTVGQNVAVIGSGSGIPFKIDSGGSVRTNNSGLKDYFVATTDTFGGNSGSGVYETDTYTVAGILVRGDLDYVERVGQNCNEVNVCSETGCGGEEITYVAQAITAFCAANTNVRLCNTTPPPATKFDFSATNTSSATRNTVNGTVTLKAGDKLTVGTCGVSGSALTSGDSFLRVRGPSGTEVASNDDGCASGFGSKLTYTATVAGTYEVRAGCYQNGACAGTVAWEIASGGTTPPAGGNMTFDASDTANATRNTFNMNVNLTSGQTLTFGSCGVAGASGTGDTVVRLFNAAGQQVTSNDDAAGCGSLSRAAYTAPAGAGGTYQIRVGCFGSEACSGTVAWTIQ</sequence>
<keyword evidence="9" id="KW-1185">Reference proteome</keyword>
<dbReference type="PROSITE" id="PS00673">
    <property type="entry name" value="V8_SER"/>
    <property type="match status" value="1"/>
</dbReference>
<dbReference type="InterPro" id="IPR000126">
    <property type="entry name" value="V8_ser_AS"/>
</dbReference>
<dbReference type="PANTHER" id="PTHR15462">
    <property type="entry name" value="SERINE PROTEASE"/>
    <property type="match status" value="1"/>
</dbReference>
<feature type="domain" description="Peptidase C-terminal archaeal/bacterial" evidence="7">
    <location>
        <begin position="358"/>
        <end position="424"/>
    </location>
</feature>
<gene>
    <name evidence="8" type="ORF">D7X96_18250</name>
</gene>
<accession>A0A3A8QSU9</accession>
<evidence type="ECO:0000313" key="9">
    <source>
        <dbReference type="Proteomes" id="UP000282656"/>
    </source>
</evidence>
<dbReference type="Pfam" id="PF04151">
    <property type="entry name" value="PPC"/>
    <property type="match status" value="1"/>
</dbReference>
<dbReference type="EC" id="3.4.21.-" evidence="6"/>
<dbReference type="Gene3D" id="2.40.10.10">
    <property type="entry name" value="Trypsin-like serine proteases"/>
    <property type="match status" value="2"/>
</dbReference>
<dbReference type="Pfam" id="PF13365">
    <property type="entry name" value="Trypsin_2"/>
    <property type="match status" value="1"/>
</dbReference>
<evidence type="ECO:0000256" key="1">
    <source>
        <dbReference type="ARBA" id="ARBA00008764"/>
    </source>
</evidence>
<comment type="similarity">
    <text evidence="1 6">Belongs to the peptidase S1B family.</text>
</comment>
<evidence type="ECO:0000256" key="2">
    <source>
        <dbReference type="ARBA" id="ARBA00022670"/>
    </source>
</evidence>
<dbReference type="InterPro" id="IPR043504">
    <property type="entry name" value="Peptidase_S1_PA_chymotrypsin"/>
</dbReference>
<evidence type="ECO:0000256" key="3">
    <source>
        <dbReference type="ARBA" id="ARBA00022729"/>
    </source>
</evidence>
<reference evidence="9" key="1">
    <citation type="submission" date="2018-09" db="EMBL/GenBank/DDBJ databases">
        <authorList>
            <person name="Livingstone P.G."/>
            <person name="Whitworth D.E."/>
        </authorList>
    </citation>
    <scope>NUCLEOTIDE SEQUENCE [LARGE SCALE GENOMIC DNA]</scope>
    <source>
        <strain evidence="9">AB047A</strain>
    </source>
</reference>
<evidence type="ECO:0000256" key="4">
    <source>
        <dbReference type="ARBA" id="ARBA00022801"/>
    </source>
</evidence>
<evidence type="ECO:0000256" key="6">
    <source>
        <dbReference type="RuleBase" id="RU004296"/>
    </source>
</evidence>
<keyword evidence="4 6" id="KW-0378">Hydrolase</keyword>
<proteinExistence type="inferred from homology"/>
<dbReference type="InterPro" id="IPR018114">
    <property type="entry name" value="TRYPSIN_HIS"/>
</dbReference>
<dbReference type="PROSITE" id="PS00134">
    <property type="entry name" value="TRYPSIN_HIS"/>
    <property type="match status" value="1"/>
</dbReference>
<feature type="chain" id="PRO_5017098153" description="Serine protease" evidence="6">
    <location>
        <begin position="23"/>
        <end position="557"/>
    </location>
</feature>
<keyword evidence="2 6" id="KW-0645">Protease</keyword>
<dbReference type="PRINTS" id="PR00839">
    <property type="entry name" value="V8PROTEASE"/>
</dbReference>
<dbReference type="EMBL" id="RAWM01000045">
    <property type="protein sequence ID" value="RKH67982.1"/>
    <property type="molecule type" value="Genomic_DNA"/>
</dbReference>
<organism evidence="8 9">
    <name type="scientific">Corallococcus interemptor</name>
    <dbReference type="NCBI Taxonomy" id="2316720"/>
    <lineage>
        <taxon>Bacteria</taxon>
        <taxon>Pseudomonadati</taxon>
        <taxon>Myxococcota</taxon>
        <taxon>Myxococcia</taxon>
        <taxon>Myxococcales</taxon>
        <taxon>Cystobacterineae</taxon>
        <taxon>Myxococcaceae</taxon>
        <taxon>Corallococcus</taxon>
    </lineage>
</organism>
<dbReference type="OrthoDB" id="5483530at2"/>
<keyword evidence="3 6" id="KW-0732">Signal</keyword>
<keyword evidence="5 6" id="KW-0720">Serine protease</keyword>
<dbReference type="PANTHER" id="PTHR15462:SF8">
    <property type="entry name" value="SERINE PROTEASE"/>
    <property type="match status" value="1"/>
</dbReference>
<evidence type="ECO:0000256" key="5">
    <source>
        <dbReference type="ARBA" id="ARBA00022825"/>
    </source>
</evidence>
<evidence type="ECO:0000313" key="8">
    <source>
        <dbReference type="EMBL" id="RKH67982.1"/>
    </source>
</evidence>
<dbReference type="GO" id="GO:0006508">
    <property type="term" value="P:proteolysis"/>
    <property type="evidence" value="ECO:0007669"/>
    <property type="project" value="UniProtKB-KW"/>
</dbReference>
<dbReference type="InterPro" id="IPR009003">
    <property type="entry name" value="Peptidase_S1_PA"/>
</dbReference>
<dbReference type="PROSITE" id="PS51257">
    <property type="entry name" value="PROKAR_LIPOPROTEIN"/>
    <property type="match status" value="1"/>
</dbReference>
<feature type="signal peptide" evidence="6">
    <location>
        <begin position="1"/>
        <end position="22"/>
    </location>
</feature>
<dbReference type="GO" id="GO:0004252">
    <property type="term" value="F:serine-type endopeptidase activity"/>
    <property type="evidence" value="ECO:0007669"/>
    <property type="project" value="InterPro"/>
</dbReference>
<evidence type="ECO:0000259" key="7">
    <source>
        <dbReference type="Pfam" id="PF04151"/>
    </source>
</evidence>
<dbReference type="InterPro" id="IPR008256">
    <property type="entry name" value="Peptidase_S1B"/>
</dbReference>
<dbReference type="Gene3D" id="2.60.120.380">
    <property type="match status" value="2"/>
</dbReference>
<protein>
    <recommendedName>
        <fullName evidence="6">Serine protease</fullName>
        <ecNumber evidence="6">3.4.21.-</ecNumber>
    </recommendedName>
</protein>
<dbReference type="Proteomes" id="UP000282656">
    <property type="component" value="Unassembled WGS sequence"/>
</dbReference>
<dbReference type="AlphaFoldDB" id="A0A3A8QSU9"/>
<dbReference type="InterPro" id="IPR007280">
    <property type="entry name" value="Peptidase_C_arc/bac"/>
</dbReference>